<sequence length="292" mass="33362">MSDSQLYWSCKKSLEEETCIKFGKEPVSIIVSPLHSALGSSKWFETSTVPDNNIIKGTVILERSASLPDFLSELKREHCIFSFQHSFYVISGDNHATSENDMDGTEDYLNAPSTSHETGSTTSFPSSPPDLLGRQSAFDEYFVFGDVGPAPFKNYNAVEKIVINKKIDAAKEDENIKIIEKEVYRLHNEATHAYYNRFFETTISKLKIAEAFLNLAITCDYDQFDRIRKLILRTYICLADAYTENNQISQCILINQRINTEFSVDDVVRYKFVEFQVMTENLADSTTLERRV</sequence>
<dbReference type="Proteomes" id="UP000648187">
    <property type="component" value="Unassembled WGS sequence"/>
</dbReference>
<gene>
    <name evidence="2" type="ORF">HW555_004944</name>
</gene>
<accession>A0A835GI07</accession>
<keyword evidence="3" id="KW-1185">Reference proteome</keyword>
<evidence type="ECO:0000256" key="1">
    <source>
        <dbReference type="SAM" id="MobiDB-lite"/>
    </source>
</evidence>
<evidence type="ECO:0000313" key="3">
    <source>
        <dbReference type="Proteomes" id="UP000648187"/>
    </source>
</evidence>
<reference evidence="2" key="1">
    <citation type="submission" date="2020-08" db="EMBL/GenBank/DDBJ databases">
        <title>Spodoptera exigua strain:BAW_Kor-Di-RS1 Genome sequencing and assembly.</title>
        <authorList>
            <person name="Kim J."/>
            <person name="Nam H.Y."/>
            <person name="Kwon M."/>
            <person name="Choi J.H."/>
            <person name="Cho S.R."/>
            <person name="Kim G.-H."/>
        </authorList>
    </citation>
    <scope>NUCLEOTIDE SEQUENCE</scope>
    <source>
        <strain evidence="2">BAW_Kor-Di-RS1</strain>
        <tissue evidence="2">Whole-body</tissue>
    </source>
</reference>
<dbReference type="AlphaFoldDB" id="A0A835GI07"/>
<protein>
    <submittedName>
        <fullName evidence="2">Uncharacterized protein</fullName>
    </submittedName>
</protein>
<evidence type="ECO:0000313" key="2">
    <source>
        <dbReference type="EMBL" id="KAF9418134.1"/>
    </source>
</evidence>
<dbReference type="EMBL" id="JACKWZ010000060">
    <property type="protein sequence ID" value="KAF9418134.1"/>
    <property type="molecule type" value="Genomic_DNA"/>
</dbReference>
<comment type="caution">
    <text evidence="2">The sequence shown here is derived from an EMBL/GenBank/DDBJ whole genome shotgun (WGS) entry which is preliminary data.</text>
</comment>
<feature type="region of interest" description="Disordered" evidence="1">
    <location>
        <begin position="99"/>
        <end position="128"/>
    </location>
</feature>
<name>A0A835GI07_SPOEX</name>
<proteinExistence type="predicted"/>
<organism evidence="2 3">
    <name type="scientific">Spodoptera exigua</name>
    <name type="common">Beet armyworm</name>
    <name type="synonym">Noctua fulgens</name>
    <dbReference type="NCBI Taxonomy" id="7107"/>
    <lineage>
        <taxon>Eukaryota</taxon>
        <taxon>Metazoa</taxon>
        <taxon>Ecdysozoa</taxon>
        <taxon>Arthropoda</taxon>
        <taxon>Hexapoda</taxon>
        <taxon>Insecta</taxon>
        <taxon>Pterygota</taxon>
        <taxon>Neoptera</taxon>
        <taxon>Endopterygota</taxon>
        <taxon>Lepidoptera</taxon>
        <taxon>Glossata</taxon>
        <taxon>Ditrysia</taxon>
        <taxon>Noctuoidea</taxon>
        <taxon>Noctuidae</taxon>
        <taxon>Amphipyrinae</taxon>
        <taxon>Spodoptera</taxon>
    </lineage>
</organism>